<dbReference type="Pfam" id="PF25534">
    <property type="entry name" value="DUF7918"/>
    <property type="match status" value="1"/>
</dbReference>
<feature type="region of interest" description="Disordered" evidence="1">
    <location>
        <begin position="226"/>
        <end position="246"/>
    </location>
</feature>
<gene>
    <name evidence="3" type="ORF">LTR78_004004</name>
</gene>
<sequence>MKLEAIEGLTVSIRSNHNNLDEYEDDSDELYVPSIGRKYVQAGSGDAFKVHCKFKKKHLISPDKRDEINCCVYLDGQYAAGSIIRHNTHAHDYTHDTEGVHEQSAGDTFFRPFTFSALATDDRPANDSNFKAMKKLGEIKVTCTWMRTTSAPRPVPVHHGYKSVVDGSVPEKCLKGRAISQSAGLGAARPAAARTEVSVEHPYGKNPFATFIFKYRSRHDLQIEGIIPRSPSPVPLEERDPDSLSAEEARELVRRMREREHDMAKVKREKRRYSPTVIRDGEDGEDDDDVTIEAEGHRRKRNRVSTDSGVDIVDLTDL</sequence>
<feature type="compositionally biased region" description="Acidic residues" evidence="1">
    <location>
        <begin position="282"/>
        <end position="292"/>
    </location>
</feature>
<comment type="caution">
    <text evidence="3">The sequence shown here is derived from an EMBL/GenBank/DDBJ whole genome shotgun (WGS) entry which is preliminary data.</text>
</comment>
<dbReference type="EMBL" id="JAUTXT010000011">
    <property type="protein sequence ID" value="KAK3676254.1"/>
    <property type="molecule type" value="Genomic_DNA"/>
</dbReference>
<name>A0AAE0WR38_9PEZI</name>
<feature type="compositionally biased region" description="Basic and acidic residues" evidence="1">
    <location>
        <begin position="236"/>
        <end position="246"/>
    </location>
</feature>
<feature type="domain" description="DUF7918" evidence="2">
    <location>
        <begin position="8"/>
        <end position="230"/>
    </location>
</feature>
<organism evidence="3 4">
    <name type="scientific">Recurvomyces mirabilis</name>
    <dbReference type="NCBI Taxonomy" id="574656"/>
    <lineage>
        <taxon>Eukaryota</taxon>
        <taxon>Fungi</taxon>
        <taxon>Dikarya</taxon>
        <taxon>Ascomycota</taxon>
        <taxon>Pezizomycotina</taxon>
        <taxon>Dothideomycetes</taxon>
        <taxon>Dothideomycetidae</taxon>
        <taxon>Mycosphaerellales</taxon>
        <taxon>Teratosphaeriaceae</taxon>
        <taxon>Recurvomyces</taxon>
    </lineage>
</organism>
<evidence type="ECO:0000313" key="4">
    <source>
        <dbReference type="Proteomes" id="UP001274830"/>
    </source>
</evidence>
<dbReference type="InterPro" id="IPR057678">
    <property type="entry name" value="DUF7918"/>
</dbReference>
<protein>
    <recommendedName>
        <fullName evidence="2">DUF7918 domain-containing protein</fullName>
    </recommendedName>
</protein>
<evidence type="ECO:0000313" key="3">
    <source>
        <dbReference type="EMBL" id="KAK3676254.1"/>
    </source>
</evidence>
<dbReference type="PANTHER" id="PTHR36223:SF1">
    <property type="entry name" value="TRANSCRIPTION ELONGATION FACTOR EAF N-TERMINAL DOMAIN-CONTAINING PROTEIN"/>
    <property type="match status" value="1"/>
</dbReference>
<accession>A0AAE0WR38</accession>
<dbReference type="AlphaFoldDB" id="A0AAE0WR38"/>
<reference evidence="3" key="1">
    <citation type="submission" date="2023-07" db="EMBL/GenBank/DDBJ databases">
        <title>Black Yeasts Isolated from many extreme environments.</title>
        <authorList>
            <person name="Coleine C."/>
            <person name="Stajich J.E."/>
            <person name="Selbmann L."/>
        </authorList>
    </citation>
    <scope>NUCLEOTIDE SEQUENCE</scope>
    <source>
        <strain evidence="3">CCFEE 5485</strain>
    </source>
</reference>
<evidence type="ECO:0000256" key="1">
    <source>
        <dbReference type="SAM" id="MobiDB-lite"/>
    </source>
</evidence>
<keyword evidence="4" id="KW-1185">Reference proteome</keyword>
<feature type="region of interest" description="Disordered" evidence="1">
    <location>
        <begin position="260"/>
        <end position="318"/>
    </location>
</feature>
<dbReference type="Proteomes" id="UP001274830">
    <property type="component" value="Unassembled WGS sequence"/>
</dbReference>
<dbReference type="PANTHER" id="PTHR36223">
    <property type="entry name" value="BETA-LACTAMASE-TYPE TRANSPEPTIDASE FOLD DOMAIN CONTAINING PROTEIN"/>
    <property type="match status" value="1"/>
</dbReference>
<evidence type="ECO:0000259" key="2">
    <source>
        <dbReference type="Pfam" id="PF25534"/>
    </source>
</evidence>
<proteinExistence type="predicted"/>